<proteinExistence type="inferred from homology"/>
<dbReference type="PANTHER" id="PTHR14773">
    <property type="entry name" value="WD REPEAT-CONTAINING PROTEIN 76"/>
    <property type="match status" value="1"/>
</dbReference>
<feature type="region of interest" description="Disordered" evidence="2">
    <location>
        <begin position="1"/>
        <end position="175"/>
    </location>
</feature>
<dbReference type="PANTHER" id="PTHR14773:SF2">
    <property type="entry name" value="(WILD MALAYSIAN BANANA) HYPOTHETICAL PROTEIN"/>
    <property type="match status" value="1"/>
</dbReference>
<dbReference type="GO" id="GO:0005634">
    <property type="term" value="C:nucleus"/>
    <property type="evidence" value="ECO:0007669"/>
    <property type="project" value="TreeGrafter"/>
</dbReference>
<dbReference type="Gene3D" id="2.130.10.10">
    <property type="entry name" value="YVTN repeat-like/Quinoprotein amine dehydrogenase"/>
    <property type="match status" value="1"/>
</dbReference>
<dbReference type="InterPro" id="IPR036322">
    <property type="entry name" value="WD40_repeat_dom_sf"/>
</dbReference>
<dbReference type="Proteomes" id="UP001165085">
    <property type="component" value="Unassembled WGS sequence"/>
</dbReference>
<dbReference type="SUPFAM" id="SSF50978">
    <property type="entry name" value="WD40 repeat-like"/>
    <property type="match status" value="1"/>
</dbReference>
<dbReference type="SMART" id="SM00320">
    <property type="entry name" value="WD40"/>
    <property type="match status" value="4"/>
</dbReference>
<feature type="region of interest" description="Disordered" evidence="2">
    <location>
        <begin position="285"/>
        <end position="305"/>
    </location>
</feature>
<dbReference type="GO" id="GO:0003677">
    <property type="term" value="F:DNA binding"/>
    <property type="evidence" value="ECO:0007669"/>
    <property type="project" value="TreeGrafter"/>
</dbReference>
<evidence type="ECO:0008006" key="5">
    <source>
        <dbReference type="Google" id="ProtNLM"/>
    </source>
</evidence>
<protein>
    <recommendedName>
        <fullName evidence="5">WD40 repeat-like protein</fullName>
    </recommendedName>
</protein>
<name>A0A9W7BPS8_9STRA</name>
<dbReference type="Pfam" id="PF00400">
    <property type="entry name" value="WD40"/>
    <property type="match status" value="1"/>
</dbReference>
<evidence type="ECO:0000313" key="4">
    <source>
        <dbReference type="Proteomes" id="UP001165085"/>
    </source>
</evidence>
<dbReference type="OrthoDB" id="273771at2759"/>
<feature type="compositionally biased region" description="Basic and acidic residues" evidence="2">
    <location>
        <begin position="123"/>
        <end position="144"/>
    </location>
</feature>
<evidence type="ECO:0000256" key="1">
    <source>
        <dbReference type="ARBA" id="ARBA00005434"/>
    </source>
</evidence>
<dbReference type="EMBL" id="BRXY01000382">
    <property type="protein sequence ID" value="GMH91179.1"/>
    <property type="molecule type" value="Genomic_DNA"/>
</dbReference>
<dbReference type="InterPro" id="IPR015943">
    <property type="entry name" value="WD40/YVTN_repeat-like_dom_sf"/>
</dbReference>
<dbReference type="AlphaFoldDB" id="A0A9W7BPS8"/>
<dbReference type="GO" id="GO:2000001">
    <property type="term" value="P:regulation of DNA damage checkpoint"/>
    <property type="evidence" value="ECO:0007669"/>
    <property type="project" value="TreeGrafter"/>
</dbReference>
<organism evidence="3 4">
    <name type="scientific">Triparma strigata</name>
    <dbReference type="NCBI Taxonomy" id="1606541"/>
    <lineage>
        <taxon>Eukaryota</taxon>
        <taxon>Sar</taxon>
        <taxon>Stramenopiles</taxon>
        <taxon>Ochrophyta</taxon>
        <taxon>Bolidophyceae</taxon>
        <taxon>Parmales</taxon>
        <taxon>Triparmaceae</taxon>
        <taxon>Triparma</taxon>
    </lineage>
</organism>
<dbReference type="InterPro" id="IPR001680">
    <property type="entry name" value="WD40_rpt"/>
</dbReference>
<reference evidence="4" key="1">
    <citation type="journal article" date="2023" name="Commun. Biol.">
        <title>Genome analysis of Parmales, the sister group of diatoms, reveals the evolutionary specialization of diatoms from phago-mixotrophs to photoautotrophs.</title>
        <authorList>
            <person name="Ban H."/>
            <person name="Sato S."/>
            <person name="Yoshikawa S."/>
            <person name="Yamada K."/>
            <person name="Nakamura Y."/>
            <person name="Ichinomiya M."/>
            <person name="Sato N."/>
            <person name="Blanc-Mathieu R."/>
            <person name="Endo H."/>
            <person name="Kuwata A."/>
            <person name="Ogata H."/>
        </authorList>
    </citation>
    <scope>NUCLEOTIDE SEQUENCE [LARGE SCALE GENOMIC DNA]</scope>
    <source>
        <strain evidence="4">NIES 3701</strain>
    </source>
</reference>
<sequence>MQSSLASFFTGVRCPPQPSSPVVPKKMKSKSTKNAVVGSGKLMDMWGVGKPSKENNKEEEKQLKEGKEEEVKAKKSRRVTLTPGGEGGGKRVKKEKKVKEDEQVDEECAKAQAQAQADAAAAKAEKEKKEKRELAVKEENVKEERDEEDVEDEDAEDEVEDEAEHEKEEHEEDEKILTLIKSYPPNLTYTTLATKLMRQSVPMYACGHYWSHYKTLHSLTSKSLDPTPAELAMAKIEKLKAQNKETLESSQKISSYEQARLDRIARNSAYLKSIGLDSSIIPKKSSSNLTRKKKPTVKEKTLTKGGRSSSRIKGIKAVDYATSNVIGASSAVVFEEEEVDENHIVFNDDNIEKYELSSETPKPSNDEGKANNNNKIDDWWFFKEECGGVPSLASVRKPGHFPKDAKTSVLLPSVNLKRVYTLGFERERKVIVGGGHGGYVDVWGLEEGGGEGEGKESKDGWSWRASNNWLSAAHFLPLKSLPLHLLTTANDGILRLWNLNKLQNSQPVELFKAPNIHNKSGIFSMDVERSSSTSPSAFRIATGSKDKSVAVTSVTGTTKVSVTWRGTYHTKTVKSVSFSRKNRTIIGAASDDGTVSISDFRTPEGQSKPSIELADAHDKPHSVVFADGSLPDHVFMTAGSCSDTIKLWDLRSSKEPTTCLRGHTFASGCGKRQIHHPHFYSPVVGGRTYVISGGDRTGGLSLFDVGGGNEGVKGGEITAVNRGIVGEDAGAICVEKDDEGYGFRVAASAGGEVHLLNPKWKK</sequence>
<evidence type="ECO:0000256" key="2">
    <source>
        <dbReference type="SAM" id="MobiDB-lite"/>
    </source>
</evidence>
<feature type="compositionally biased region" description="Low complexity" evidence="2">
    <location>
        <begin position="110"/>
        <end position="122"/>
    </location>
</feature>
<evidence type="ECO:0000313" key="3">
    <source>
        <dbReference type="EMBL" id="GMH91179.1"/>
    </source>
</evidence>
<comment type="similarity">
    <text evidence="1">Belongs to the WD repeat DDB2/WDR76 family.</text>
</comment>
<feature type="compositionally biased region" description="Basic and acidic residues" evidence="2">
    <location>
        <begin position="164"/>
        <end position="175"/>
    </location>
</feature>
<gene>
    <name evidence="3" type="ORF">TrST_g1726</name>
</gene>
<comment type="caution">
    <text evidence="3">The sequence shown here is derived from an EMBL/GenBank/DDBJ whole genome shotgun (WGS) entry which is preliminary data.</text>
</comment>
<accession>A0A9W7BPS8</accession>
<dbReference type="InterPro" id="IPR050853">
    <property type="entry name" value="WD_repeat_DNA-damage-binding"/>
</dbReference>
<feature type="compositionally biased region" description="Acidic residues" evidence="2">
    <location>
        <begin position="145"/>
        <end position="163"/>
    </location>
</feature>
<keyword evidence="4" id="KW-1185">Reference proteome</keyword>
<feature type="compositionally biased region" description="Basic and acidic residues" evidence="2">
    <location>
        <begin position="51"/>
        <end position="73"/>
    </location>
</feature>